<proteinExistence type="predicted"/>
<feature type="domain" description="N-acetyltransferase" evidence="1">
    <location>
        <begin position="1"/>
        <end position="132"/>
    </location>
</feature>
<dbReference type="RefSeq" id="WP_231701712.1">
    <property type="nucleotide sequence ID" value="NZ_LT629787.1"/>
</dbReference>
<dbReference type="InterPro" id="IPR016181">
    <property type="entry name" value="Acyl_CoA_acyltransferase"/>
</dbReference>
<protein>
    <submittedName>
        <fullName evidence="2">Acetyltransferase (GNAT) domain-containing protein</fullName>
    </submittedName>
</protein>
<dbReference type="AlphaFoldDB" id="A0A1H2FPK2"/>
<dbReference type="Proteomes" id="UP000243924">
    <property type="component" value="Chromosome I"/>
</dbReference>
<dbReference type="EMBL" id="LT629787">
    <property type="protein sequence ID" value="SDU09291.1"/>
    <property type="molecule type" value="Genomic_DNA"/>
</dbReference>
<dbReference type="SUPFAM" id="SSF55729">
    <property type="entry name" value="Acyl-CoA N-acyltransferases (Nat)"/>
    <property type="match status" value="1"/>
</dbReference>
<dbReference type="PROSITE" id="PS51186">
    <property type="entry name" value="GNAT"/>
    <property type="match status" value="1"/>
</dbReference>
<keyword evidence="2" id="KW-0808">Transferase</keyword>
<dbReference type="Gene3D" id="3.40.630.30">
    <property type="match status" value="1"/>
</dbReference>
<evidence type="ECO:0000259" key="1">
    <source>
        <dbReference type="PROSITE" id="PS51186"/>
    </source>
</evidence>
<dbReference type="GO" id="GO:0016747">
    <property type="term" value="F:acyltransferase activity, transferring groups other than amino-acyl groups"/>
    <property type="evidence" value="ECO:0007669"/>
    <property type="project" value="InterPro"/>
</dbReference>
<accession>A0A1H2FPK2</accession>
<evidence type="ECO:0000313" key="3">
    <source>
        <dbReference type="Proteomes" id="UP000243924"/>
    </source>
</evidence>
<dbReference type="InterPro" id="IPR000182">
    <property type="entry name" value="GNAT_dom"/>
</dbReference>
<evidence type="ECO:0000313" key="2">
    <source>
        <dbReference type="EMBL" id="SDU09291.1"/>
    </source>
</evidence>
<reference evidence="3" key="1">
    <citation type="submission" date="2016-10" db="EMBL/GenBank/DDBJ databases">
        <authorList>
            <person name="Varghese N."/>
            <person name="Submissions S."/>
        </authorList>
    </citation>
    <scope>NUCLEOTIDE SEQUENCE [LARGE SCALE GENOMIC DNA]</scope>
    <source>
        <strain evidence="3">CECT 8338</strain>
    </source>
</reference>
<keyword evidence="3" id="KW-1185">Reference proteome</keyword>
<gene>
    <name evidence="2" type="ORF">SAMN05216210_1714</name>
</gene>
<dbReference type="Pfam" id="PF13508">
    <property type="entry name" value="Acetyltransf_7"/>
    <property type="match status" value="1"/>
</dbReference>
<organism evidence="2 3">
    <name type="scientific">Halopseudomonas salegens</name>
    <dbReference type="NCBI Taxonomy" id="1434072"/>
    <lineage>
        <taxon>Bacteria</taxon>
        <taxon>Pseudomonadati</taxon>
        <taxon>Pseudomonadota</taxon>
        <taxon>Gammaproteobacteria</taxon>
        <taxon>Pseudomonadales</taxon>
        <taxon>Pseudomonadaceae</taxon>
        <taxon>Halopseudomonas</taxon>
    </lineage>
</organism>
<dbReference type="STRING" id="1434072.SAMN05216210_1714"/>
<sequence length="134" mass="15505">MRIEILPALQLPLVNRFYRAQGSRMRARGQHQVWVLRDPEICCALCLEPIAEGFWLTSLCTAVERRQQGLARQLLGASLSNCKGPVWLFCAPELGSFYQRHGFVPIRNLPHPLQQRLQRYQRHKRLLALQCTSL</sequence>
<name>A0A1H2FPK2_9GAMM</name>